<reference evidence="2 3" key="1">
    <citation type="submission" date="2020-08" db="EMBL/GenBank/DDBJ databases">
        <title>Genomic Encyclopedia of Type Strains, Phase IV (KMG-IV): sequencing the most valuable type-strain genomes for metagenomic binning, comparative biology and taxonomic classification.</title>
        <authorList>
            <person name="Goeker M."/>
        </authorList>
    </citation>
    <scope>NUCLEOTIDE SEQUENCE [LARGE SCALE GENOMIC DNA]</scope>
    <source>
        <strain evidence="2 3">DSM 17328</strain>
    </source>
</reference>
<dbReference type="Proteomes" id="UP000566324">
    <property type="component" value="Unassembled WGS sequence"/>
</dbReference>
<keyword evidence="1" id="KW-0732">Signal</keyword>
<dbReference type="AlphaFoldDB" id="A0A7W7B2X9"/>
<dbReference type="GO" id="GO:0030288">
    <property type="term" value="C:outer membrane-bounded periplasmic space"/>
    <property type="evidence" value="ECO:0007669"/>
    <property type="project" value="InterPro"/>
</dbReference>
<dbReference type="InterPro" id="IPR005534">
    <property type="entry name" value="Curli_assmbl/transp-comp_CsgG"/>
</dbReference>
<organism evidence="2 3">
    <name type="scientific">Sphingosinicella soli</name>
    <dbReference type="NCBI Taxonomy" id="333708"/>
    <lineage>
        <taxon>Bacteria</taxon>
        <taxon>Pseudomonadati</taxon>
        <taxon>Pseudomonadota</taxon>
        <taxon>Alphaproteobacteria</taxon>
        <taxon>Sphingomonadales</taxon>
        <taxon>Sphingosinicellaceae</taxon>
        <taxon>Sphingosinicella</taxon>
    </lineage>
</organism>
<protein>
    <submittedName>
        <fullName evidence="2">Curli biogenesis system outer membrane secretion channel CsgG</fullName>
    </submittedName>
</protein>
<evidence type="ECO:0000313" key="2">
    <source>
        <dbReference type="EMBL" id="MBB4633054.1"/>
    </source>
</evidence>
<keyword evidence="3" id="KW-1185">Reference proteome</keyword>
<feature type="signal peptide" evidence="1">
    <location>
        <begin position="1"/>
        <end position="25"/>
    </location>
</feature>
<name>A0A7W7B2X9_9SPHN</name>
<feature type="chain" id="PRO_5031281646" evidence="1">
    <location>
        <begin position="26"/>
        <end position="257"/>
    </location>
</feature>
<dbReference type="Pfam" id="PF03783">
    <property type="entry name" value="CsgG"/>
    <property type="match status" value="1"/>
</dbReference>
<evidence type="ECO:0000256" key="1">
    <source>
        <dbReference type="SAM" id="SignalP"/>
    </source>
</evidence>
<dbReference type="RefSeq" id="WP_184070311.1">
    <property type="nucleotide sequence ID" value="NZ_JACHNZ010000033.1"/>
</dbReference>
<dbReference type="EMBL" id="JACHNZ010000033">
    <property type="protein sequence ID" value="MBB4633054.1"/>
    <property type="molecule type" value="Genomic_DNA"/>
</dbReference>
<proteinExistence type="predicted"/>
<evidence type="ECO:0000313" key="3">
    <source>
        <dbReference type="Proteomes" id="UP000566324"/>
    </source>
</evidence>
<accession>A0A7W7B2X9</accession>
<sequence length="257" mass="26536">MKILKTLGLGVALAAMTVASGTASAQSQSSARKAQNKSMQEIPVCQKRLGTISVVEPDTNWWQQLGLGSPEAIIKLFVMKSGCFGLVDRGKGLASRNIERALADSGELQRGSNIGRAQVKAADYFIVPDLVSKNENSGGGGIGAIAGGLLGSRTLGMLAGGLSTKSKEASVMLTLVNSRTTEQERLTEGYFRKKDLSWAAGGGGGWWGGFGGAGGGGYANTEIGQVITLAYLDAYKQLVMQLGGLPVDPSAAAPVAQ</sequence>
<comment type="caution">
    <text evidence="2">The sequence shown here is derived from an EMBL/GenBank/DDBJ whole genome shotgun (WGS) entry which is preliminary data.</text>
</comment>
<gene>
    <name evidence="2" type="ORF">GGQ98_002683</name>
</gene>